<dbReference type="STRING" id="3068.D8U4F4"/>
<dbReference type="InterPro" id="IPR011047">
    <property type="entry name" value="Quinoprotein_ADH-like_sf"/>
</dbReference>
<feature type="compositionally biased region" description="Pro residues" evidence="1">
    <location>
        <begin position="685"/>
        <end position="702"/>
    </location>
</feature>
<reference evidence="4 5" key="1">
    <citation type="journal article" date="2010" name="Science">
        <title>Genomic analysis of organismal complexity in the multicellular green alga Volvox carteri.</title>
        <authorList>
            <person name="Prochnik S.E."/>
            <person name="Umen J."/>
            <person name="Nedelcu A.M."/>
            <person name="Hallmann A."/>
            <person name="Miller S.M."/>
            <person name="Nishii I."/>
            <person name="Ferris P."/>
            <person name="Kuo A."/>
            <person name="Mitros T."/>
            <person name="Fritz-Laylin L.K."/>
            <person name="Hellsten U."/>
            <person name="Chapman J."/>
            <person name="Simakov O."/>
            <person name="Rensing S.A."/>
            <person name="Terry A."/>
            <person name="Pangilinan J."/>
            <person name="Kapitonov V."/>
            <person name="Jurka J."/>
            <person name="Salamov A."/>
            <person name="Shapiro H."/>
            <person name="Schmutz J."/>
            <person name="Grimwood J."/>
            <person name="Lindquist E."/>
            <person name="Lucas S."/>
            <person name="Grigoriev I.V."/>
            <person name="Schmitt R."/>
            <person name="Kirk D."/>
            <person name="Rokhsar D.S."/>
        </authorList>
    </citation>
    <scope>NUCLEOTIDE SEQUENCE [LARGE SCALE GENOMIC DNA]</scope>
    <source>
        <strain evidence="5">f. Nagariensis / Eve</strain>
    </source>
</reference>
<name>D8U4F4_VOLCA</name>
<dbReference type="GeneID" id="9622440"/>
<feature type="domain" description="AMP-dependent synthetase/ligase" evidence="3">
    <location>
        <begin position="143"/>
        <end position="331"/>
    </location>
</feature>
<feature type="compositionally biased region" description="Low complexity" evidence="1">
    <location>
        <begin position="758"/>
        <end position="768"/>
    </location>
</feature>
<feature type="compositionally biased region" description="Basic and acidic residues" evidence="1">
    <location>
        <begin position="93"/>
        <end position="105"/>
    </location>
</feature>
<protein>
    <recommendedName>
        <fullName evidence="3">AMP-dependent synthetase/ligase domain-containing protein</fullName>
    </recommendedName>
</protein>
<evidence type="ECO:0000256" key="2">
    <source>
        <dbReference type="SAM" id="SignalP"/>
    </source>
</evidence>
<feature type="domain" description="AMP-dependent synthetase/ligase" evidence="3">
    <location>
        <begin position="500"/>
        <end position="584"/>
    </location>
</feature>
<feature type="region of interest" description="Disordered" evidence="1">
    <location>
        <begin position="1989"/>
        <end position="2010"/>
    </location>
</feature>
<feature type="region of interest" description="Disordered" evidence="1">
    <location>
        <begin position="1692"/>
        <end position="1717"/>
    </location>
</feature>
<evidence type="ECO:0000259" key="3">
    <source>
        <dbReference type="Pfam" id="PF00501"/>
    </source>
</evidence>
<organism evidence="5">
    <name type="scientific">Volvox carteri f. nagariensis</name>
    <dbReference type="NCBI Taxonomy" id="3068"/>
    <lineage>
        <taxon>Eukaryota</taxon>
        <taxon>Viridiplantae</taxon>
        <taxon>Chlorophyta</taxon>
        <taxon>core chlorophytes</taxon>
        <taxon>Chlorophyceae</taxon>
        <taxon>CS clade</taxon>
        <taxon>Chlamydomonadales</taxon>
        <taxon>Volvocaceae</taxon>
        <taxon>Volvox</taxon>
    </lineage>
</organism>
<feature type="region of interest" description="Disordered" evidence="1">
    <location>
        <begin position="440"/>
        <end position="464"/>
    </location>
</feature>
<feature type="compositionally biased region" description="Pro residues" evidence="1">
    <location>
        <begin position="1205"/>
        <end position="1214"/>
    </location>
</feature>
<dbReference type="Proteomes" id="UP000001058">
    <property type="component" value="Unassembled WGS sequence"/>
</dbReference>
<dbReference type="Gene3D" id="3.40.50.12780">
    <property type="entry name" value="N-terminal domain of ligase-like"/>
    <property type="match status" value="2"/>
</dbReference>
<dbReference type="SUPFAM" id="SSF50998">
    <property type="entry name" value="Quinoprotein alcohol dehydrogenase-like"/>
    <property type="match status" value="1"/>
</dbReference>
<keyword evidence="2" id="KW-0732">Signal</keyword>
<feature type="region of interest" description="Disordered" evidence="1">
    <location>
        <begin position="1449"/>
        <end position="1469"/>
    </location>
</feature>
<feature type="compositionally biased region" description="Pro residues" evidence="1">
    <location>
        <begin position="346"/>
        <end position="357"/>
    </location>
</feature>
<evidence type="ECO:0000256" key="1">
    <source>
        <dbReference type="SAM" id="MobiDB-lite"/>
    </source>
</evidence>
<feature type="region of interest" description="Disordered" evidence="1">
    <location>
        <begin position="339"/>
        <end position="399"/>
    </location>
</feature>
<dbReference type="InterPro" id="IPR042099">
    <property type="entry name" value="ANL_N_sf"/>
</dbReference>
<feature type="compositionally biased region" description="Low complexity" evidence="1">
    <location>
        <begin position="1449"/>
        <end position="1463"/>
    </location>
</feature>
<feature type="region of interest" description="Disordered" evidence="1">
    <location>
        <begin position="2327"/>
        <end position="2373"/>
    </location>
</feature>
<dbReference type="SUPFAM" id="SSF56801">
    <property type="entry name" value="Acetyl-CoA synthetase-like"/>
    <property type="match status" value="3"/>
</dbReference>
<feature type="region of interest" description="Disordered" evidence="1">
    <location>
        <begin position="1179"/>
        <end position="1254"/>
    </location>
</feature>
<dbReference type="InterPro" id="IPR006162">
    <property type="entry name" value="Ppantetheine_attach_site"/>
</dbReference>
<dbReference type="RefSeq" id="XP_002953519.1">
    <property type="nucleotide sequence ID" value="XM_002953473.1"/>
</dbReference>
<feature type="compositionally biased region" description="Basic and acidic residues" evidence="1">
    <location>
        <begin position="440"/>
        <end position="459"/>
    </location>
</feature>
<feature type="region of interest" description="Disordered" evidence="1">
    <location>
        <begin position="229"/>
        <end position="288"/>
    </location>
</feature>
<feature type="compositionally biased region" description="Gly residues" evidence="1">
    <location>
        <begin position="386"/>
        <end position="399"/>
    </location>
</feature>
<dbReference type="Gene3D" id="1.10.1200.10">
    <property type="entry name" value="ACP-like"/>
    <property type="match status" value="1"/>
</dbReference>
<feature type="compositionally biased region" description="Basic and acidic residues" evidence="1">
    <location>
        <begin position="1842"/>
        <end position="1877"/>
    </location>
</feature>
<feature type="chain" id="PRO_5003124153" description="AMP-dependent synthetase/ligase domain-containing protein" evidence="2">
    <location>
        <begin position="26"/>
        <end position="2373"/>
    </location>
</feature>
<dbReference type="InterPro" id="IPR000873">
    <property type="entry name" value="AMP-dep_synth/lig_dom"/>
</dbReference>
<dbReference type="SUPFAM" id="SSF47336">
    <property type="entry name" value="ACP-like"/>
    <property type="match status" value="1"/>
</dbReference>
<keyword evidence="5" id="KW-1185">Reference proteome</keyword>
<accession>D8U4F4</accession>
<feature type="region of interest" description="Disordered" evidence="1">
    <location>
        <begin position="1339"/>
        <end position="1389"/>
    </location>
</feature>
<dbReference type="Pfam" id="PF00501">
    <property type="entry name" value="AMP-binding"/>
    <property type="match status" value="2"/>
</dbReference>
<feature type="region of interest" description="Disordered" evidence="1">
    <location>
        <begin position="684"/>
        <end position="768"/>
    </location>
</feature>
<feature type="compositionally biased region" description="Pro residues" evidence="1">
    <location>
        <begin position="2331"/>
        <end position="2342"/>
    </location>
</feature>
<gene>
    <name evidence="4" type="ORF">VOLCADRAFT_118351</name>
</gene>
<evidence type="ECO:0000313" key="4">
    <source>
        <dbReference type="EMBL" id="EFJ45492.1"/>
    </source>
</evidence>
<feature type="region of interest" description="Disordered" evidence="1">
    <location>
        <begin position="1026"/>
        <end position="1096"/>
    </location>
</feature>
<dbReference type="Gene3D" id="3.30.300.30">
    <property type="match status" value="2"/>
</dbReference>
<feature type="compositionally biased region" description="Polar residues" evidence="1">
    <location>
        <begin position="721"/>
        <end position="731"/>
    </location>
</feature>
<dbReference type="PROSITE" id="PS00012">
    <property type="entry name" value="PHOSPHOPANTETHEINE"/>
    <property type="match status" value="1"/>
</dbReference>
<feature type="compositionally biased region" description="Basic and acidic residues" evidence="1">
    <location>
        <begin position="1350"/>
        <end position="1363"/>
    </location>
</feature>
<feature type="region of interest" description="Disordered" evidence="1">
    <location>
        <begin position="1805"/>
        <end position="1877"/>
    </location>
</feature>
<evidence type="ECO:0000313" key="5">
    <source>
        <dbReference type="Proteomes" id="UP000001058"/>
    </source>
</evidence>
<feature type="region of interest" description="Disordered" evidence="1">
    <location>
        <begin position="63"/>
        <end position="105"/>
    </location>
</feature>
<dbReference type="eggNOG" id="KOG1178">
    <property type="taxonomic scope" value="Eukaryota"/>
</dbReference>
<sequence length="2373" mass="242333">MHPYAYPSEIWARARIALFAPAAAAATVCDVGTGIQVPFSALAQQIVDLQALIESWLWDSGNPPTTGQRRTGLEPIAQRHDGSPVAGLDGPDFPDRSEPEPETHQPHVLIGTHVAPSGSGEGGARGYDCAPAAVAAAVVEGPSLVAVFCPASLDYIRMTLAVLAAGAAFLPLDPEWPAPRVAAVVRLARPTLLLTNSAHEHLLPQELLLATCTCKIHVAPTAAAMTAVTESSARPLSGLEPPPPPQQQQQQHSHSRTGRSLAPKVPPPEVNTDRVGNGGGRSQTPVWLDRHPVRQLAMPYFAVLYTSGSTGEPLGVCMSAAAWLTRIAWMQRRYPLRAPTSESAGLPPPPLPPPPPLSSRLRSGHGASEPAGTGGETAEPSDSREGGGGGEGSIGGCCDGSGEEPGSVVCFSTAVSFVDHLWQLLAPILAPGCGALEGSEGHRVGEGKDAHREGEEGKEATATTPLAPEPAAAAAAAAAVDLETAPPAAAAGRVAGPCSVLIPPPGLAALQPERFVCLLAEYGVSHLVSVPSLLRHMLPALRTWQHRLGRLRLLVSSGEPLAGDLAAELAEALPQSVRLLNLYGWPIGDTQILIAPLPYDSDNDDGPDCDPSARRGSSGSGSGTTAALMRPCGGRGGSPRPAPADTSDTAAAAAPDPDPVMPLSLGSAGEVWVAGSCHSAGYYMPPAPPPPPPPPSSSPQPAQPTQRQPVRRCPGARRVSTELTAIPTPSASGLRGSAAERPVPKEDTPRGGPAEWEGTTAGVTRGAGTAPAAAAARDRFLRVRLTADQAQRVATAAGRYPVLEATYFRTGDLGRLTPSAGGKGKSLSSGTEAKVPPEAISTGLGVRKLLLDILGAATGEASAPNIPPPSAVTALPSTRVPVPVPFLRLAAEWCCRALSCCLPPCYVVAEAGCLHLLGRVDRQVKVGGVRLDLGEVEALLAAHPAVREAAVVTATSVKVTAEVLAEAAKSAVTGSEPRHIGSLRLCQQQQQQQRRAPLGRLGQLAGARNPVAAAAAPAAKAPLTTAAAGGAGEGPRGGVEEDTEVGGDQDQGHEGHAAAAPNGGDGNMAAAEVGEAEGEELPPLEGLSGLPRRKSGSPPELLAYLVLAEEGESATWADEAELGGAGRGGVSGEHSDIPAVAPEPVAAALRTWLAGRLALRSGLRLRFLVLSKKLPRNPAGKIMRRQLPPPPRLAPAQSHKEPHRQPPQPQPPAHMPLKLPISESRTQPGGQSLQGGSADPGSAGGGPPPRPAGEGTVMRAVVAVTGLTGLEATTDIFAAGASSLDAVQVAALLGTDVRLVLSYPTPRALAAALRSSSGGAGGAHSSGGGAVAIVENHEREREGDWEDDEMTRRGGEWQRDGGVRRRVLQGDDGGGGDEEPTGLPLKRRRLGGLRPQPLHAPLVPPAAVAGPAVATEPPFPMRLVKKTTAAAAATIAAPAAVAGGADVSENNAADADSSSSVDSGLDAPGGGAAAAAAAAAIRALREAVLTCRQLTWRRGGTADWSSGGSCAGSTHVLRHVPAGGDNGDDGGDQATAEAAQVRARWRYRLGRCVDAPVLLVNLDLRDPGSRRADLDLGQGAAFRPSRLTVLLACSHDGDVACLDEATGVPYWHVRLPARAEAGMAIAWGPTGRSSVSGGGGGGCGTAAAATSAKLQLSDATEAATALILHGLVPYIHVLGQLLVFATPSIPPPGVGTASTSKPPPPPPPPPSQHHHSHHPDIMPYVLVACGDGVLYSLDLADGSVKGAVDCGGEFKSPPVCDPWVGAVWATGHSRQLSVMGPPNEVLASGPHIERLHIGAPMSVPVTFTSTPRPPATPRCATAASSPGPPSYRRCSGAADDSEACRAQREQHQAPERGQEQQQRQEEQLREQLQPREEVAAVDDPVRLALVAALDGSVYGIRVEIIEGAAATAPIAAEVATIDLPPPGDQRTCDSGAGGFGATRRSGCGSSRGPGRATWWLLQLRLTRLWVLGGPAPVFSAPLVLPPSLRGHQPTARGSHDRQPGGEGATAAAAAGATAAAVVIIVGHVDGSVRAVQLAAAHQHHSLDASMAPPMVRWTSRLRGNLFADLAYLPPPRRRRCSNGDISAAAAAAAADVPTPSAFGDPATAPPGTVPPGGEGFILAATHAGLLYGMDSVYGTTLWLVDLACGPISAAPALALSPAWTGRCAAASAGLDSVMSFARRRRPEVADGASAVAAVCASNGALLLVRMTCLSAGVGFGARCDTRPSRGQVASEPAAAAAAEVELRSGFGSALATGNGPPKGSLEGLQSGVVLKRHVEGGAVDNFVAAPQHRDEDPQPQLELAAVGAAVVGASQFPGEVFSSPLLLWRLSPPPPPTPPPTAPLETARERHQAPSPEPPPAATTALHDAPTSR</sequence>
<dbReference type="PANTHER" id="PTHR44394">
    <property type="entry name" value="BETA-ALANINE-ACTIVATING ENZYME"/>
    <property type="match status" value="1"/>
</dbReference>
<dbReference type="InterPro" id="IPR052091">
    <property type="entry name" value="Beta-ala_Activ/Resist"/>
</dbReference>
<feature type="compositionally biased region" description="Low complexity" evidence="1">
    <location>
        <begin position="623"/>
        <end position="632"/>
    </location>
</feature>
<feature type="compositionally biased region" description="Low complexity" evidence="1">
    <location>
        <begin position="643"/>
        <end position="655"/>
    </location>
</feature>
<feature type="signal peptide" evidence="2">
    <location>
        <begin position="1"/>
        <end position="25"/>
    </location>
</feature>
<dbReference type="InterPro" id="IPR045851">
    <property type="entry name" value="AMP-bd_C_sf"/>
</dbReference>
<feature type="compositionally biased region" description="Pro residues" evidence="1">
    <location>
        <begin position="1701"/>
        <end position="1711"/>
    </location>
</feature>
<dbReference type="KEGG" id="vcn:VOLCADRAFT_118351"/>
<feature type="region of interest" description="Disordered" evidence="1">
    <location>
        <begin position="603"/>
        <end position="662"/>
    </location>
</feature>
<proteinExistence type="predicted"/>
<dbReference type="OrthoDB" id="543652at2759"/>
<dbReference type="EMBL" id="GL378357">
    <property type="protein sequence ID" value="EFJ45492.1"/>
    <property type="molecule type" value="Genomic_DNA"/>
</dbReference>
<dbReference type="InterPro" id="IPR036736">
    <property type="entry name" value="ACP-like_sf"/>
</dbReference>
<dbReference type="PANTHER" id="PTHR44394:SF1">
    <property type="entry name" value="BETA-ALANINE-ACTIVATING ENZYME"/>
    <property type="match status" value="1"/>
</dbReference>
<dbReference type="GO" id="GO:0043041">
    <property type="term" value="P:amino acid activation for nonribosomal peptide biosynthetic process"/>
    <property type="evidence" value="ECO:0007669"/>
    <property type="project" value="TreeGrafter"/>
</dbReference>
<dbReference type="InParanoid" id="D8U4F4"/>